<comment type="caution">
    <text evidence="1">The sequence shown here is derived from an EMBL/GenBank/DDBJ whole genome shotgun (WGS) entry which is preliminary data.</text>
</comment>
<dbReference type="OrthoDB" id="8392969at2"/>
<accession>A0A4R3J5Q5</accession>
<protein>
    <submittedName>
        <fullName evidence="1">Antitoxin ParD1/3/4</fullName>
    </submittedName>
</protein>
<organism evidence="1 2">
    <name type="scientific">Primorskyibacter sedentarius</name>
    <dbReference type="NCBI Taxonomy" id="745311"/>
    <lineage>
        <taxon>Bacteria</taxon>
        <taxon>Pseudomonadati</taxon>
        <taxon>Pseudomonadota</taxon>
        <taxon>Alphaproteobacteria</taxon>
        <taxon>Rhodobacterales</taxon>
        <taxon>Roseobacteraceae</taxon>
        <taxon>Primorskyibacter</taxon>
    </lineage>
</organism>
<dbReference type="EMBL" id="SLZU01000019">
    <property type="protein sequence ID" value="TCS59740.1"/>
    <property type="molecule type" value="Genomic_DNA"/>
</dbReference>
<dbReference type="InterPro" id="IPR038296">
    <property type="entry name" value="ParD_sf"/>
</dbReference>
<dbReference type="RefSeq" id="WP_132247871.1">
    <property type="nucleotide sequence ID" value="NZ_SLZU01000019.1"/>
</dbReference>
<dbReference type="NCBIfam" id="TIGR02606">
    <property type="entry name" value="antidote_CC2985"/>
    <property type="match status" value="1"/>
</dbReference>
<dbReference type="Pfam" id="PF03693">
    <property type="entry name" value="ParD_antitoxin"/>
    <property type="match status" value="1"/>
</dbReference>
<keyword evidence="2" id="KW-1185">Reference proteome</keyword>
<gene>
    <name evidence="1" type="ORF">EDD52_11943</name>
</gene>
<reference evidence="1 2" key="1">
    <citation type="submission" date="2019-03" db="EMBL/GenBank/DDBJ databases">
        <title>Genomic Encyclopedia of Type Strains, Phase IV (KMG-IV): sequencing the most valuable type-strain genomes for metagenomic binning, comparative biology and taxonomic classification.</title>
        <authorList>
            <person name="Goeker M."/>
        </authorList>
    </citation>
    <scope>NUCLEOTIDE SEQUENCE [LARGE SCALE GENOMIC DNA]</scope>
    <source>
        <strain evidence="1 2">DSM 104836</strain>
    </source>
</reference>
<dbReference type="Proteomes" id="UP000295696">
    <property type="component" value="Unassembled WGS sequence"/>
</dbReference>
<proteinExistence type="predicted"/>
<evidence type="ECO:0000313" key="1">
    <source>
        <dbReference type="EMBL" id="TCS59740.1"/>
    </source>
</evidence>
<dbReference type="Gene3D" id="6.10.10.120">
    <property type="entry name" value="Antitoxin ParD1-like"/>
    <property type="match status" value="1"/>
</dbReference>
<sequence length="91" mass="9998">MSVKSSISLSDQQDAFARGLVEQGRFSSVSAVIQNGLDLLRQKTEAEEVETAALKALLQARLQGDFVPATEMDDRVAAMMDKKRRNARVDS</sequence>
<dbReference type="InterPro" id="IPR022789">
    <property type="entry name" value="ParD"/>
</dbReference>
<dbReference type="AlphaFoldDB" id="A0A4R3J5Q5"/>
<evidence type="ECO:0000313" key="2">
    <source>
        <dbReference type="Proteomes" id="UP000295696"/>
    </source>
</evidence>
<name>A0A4R3J5Q5_9RHOB</name>